<keyword evidence="5" id="KW-1185">Reference proteome</keyword>
<evidence type="ECO:0008006" key="6">
    <source>
        <dbReference type="Google" id="ProtNLM"/>
    </source>
</evidence>
<evidence type="ECO:0000313" key="4">
    <source>
        <dbReference type="EMBL" id="KIO78260.1"/>
    </source>
</evidence>
<dbReference type="Proteomes" id="UP000032049">
    <property type="component" value="Unassembled WGS sequence"/>
</dbReference>
<dbReference type="PANTHER" id="PTHR37299:SF1">
    <property type="entry name" value="STAGE 0 SPORULATION PROTEIN A HOMOLOG"/>
    <property type="match status" value="1"/>
</dbReference>
<reference evidence="4 5" key="1">
    <citation type="submission" date="2015-01" db="EMBL/GenBank/DDBJ databases">
        <title>Draft genome sequence of Pedobacter sp. NL19 isolated from sludge of an effluent treatment pond in an abandoned uranium mine.</title>
        <authorList>
            <person name="Santos T."/>
            <person name="Caetano T."/>
            <person name="Covas C."/>
            <person name="Cruz A."/>
            <person name="Mendo S."/>
        </authorList>
    </citation>
    <scope>NUCLEOTIDE SEQUENCE [LARGE SCALE GENOMIC DNA]</scope>
    <source>
        <strain evidence="4 5">NL19</strain>
    </source>
</reference>
<dbReference type="SUPFAM" id="SSF52172">
    <property type="entry name" value="CheY-like"/>
    <property type="match status" value="1"/>
</dbReference>
<dbReference type="OrthoDB" id="9787344at2"/>
<dbReference type="Gene3D" id="3.40.50.2300">
    <property type="match status" value="1"/>
</dbReference>
<dbReference type="Pfam" id="PF04397">
    <property type="entry name" value="LytTR"/>
    <property type="match status" value="1"/>
</dbReference>
<evidence type="ECO:0000256" key="1">
    <source>
        <dbReference type="PROSITE-ProRule" id="PRU00169"/>
    </source>
</evidence>
<dbReference type="RefSeq" id="WP_041878743.1">
    <property type="nucleotide sequence ID" value="NZ_CP157278.1"/>
</dbReference>
<dbReference type="SMART" id="SM00850">
    <property type="entry name" value="LytTR"/>
    <property type="match status" value="1"/>
</dbReference>
<dbReference type="AlphaFoldDB" id="A0A0D0GQ16"/>
<evidence type="ECO:0000313" key="5">
    <source>
        <dbReference type="Proteomes" id="UP000032049"/>
    </source>
</evidence>
<dbReference type="STRING" id="1503925.TH53_04385"/>
<feature type="modified residue" description="4-aspartylphosphate" evidence="1">
    <location>
        <position position="54"/>
    </location>
</feature>
<dbReference type="PROSITE" id="PS50930">
    <property type="entry name" value="HTH_LYTTR"/>
    <property type="match status" value="1"/>
</dbReference>
<comment type="caution">
    <text evidence="4">The sequence shown here is derived from an EMBL/GenBank/DDBJ whole genome shotgun (WGS) entry which is preliminary data.</text>
</comment>
<dbReference type="SMART" id="SM00448">
    <property type="entry name" value="REC"/>
    <property type="match status" value="1"/>
</dbReference>
<dbReference type="InterPro" id="IPR046947">
    <property type="entry name" value="LytR-like"/>
</dbReference>
<dbReference type="GO" id="GO:0000156">
    <property type="term" value="F:phosphorelay response regulator activity"/>
    <property type="evidence" value="ECO:0007669"/>
    <property type="project" value="InterPro"/>
</dbReference>
<feature type="domain" description="Response regulatory" evidence="2">
    <location>
        <begin position="3"/>
        <end position="114"/>
    </location>
</feature>
<evidence type="ECO:0000259" key="2">
    <source>
        <dbReference type="PROSITE" id="PS50110"/>
    </source>
</evidence>
<dbReference type="InterPro" id="IPR007492">
    <property type="entry name" value="LytTR_DNA-bd_dom"/>
</dbReference>
<gene>
    <name evidence="4" type="ORF">TH53_04385</name>
</gene>
<feature type="domain" description="HTH LytTR-type" evidence="3">
    <location>
        <begin position="141"/>
        <end position="236"/>
    </location>
</feature>
<proteinExistence type="predicted"/>
<dbReference type="GO" id="GO:0003677">
    <property type="term" value="F:DNA binding"/>
    <property type="evidence" value="ECO:0007669"/>
    <property type="project" value="InterPro"/>
</dbReference>
<dbReference type="PANTHER" id="PTHR37299">
    <property type="entry name" value="TRANSCRIPTIONAL REGULATOR-RELATED"/>
    <property type="match status" value="1"/>
</dbReference>
<organism evidence="4 5">
    <name type="scientific">Pedobacter lusitanus</name>
    <dbReference type="NCBI Taxonomy" id="1503925"/>
    <lineage>
        <taxon>Bacteria</taxon>
        <taxon>Pseudomonadati</taxon>
        <taxon>Bacteroidota</taxon>
        <taxon>Sphingobacteriia</taxon>
        <taxon>Sphingobacteriales</taxon>
        <taxon>Sphingobacteriaceae</taxon>
        <taxon>Pedobacter</taxon>
    </lineage>
</organism>
<sequence length="243" mass="28118">MISCIIIDDEQHIIDLIKGYVEQIPFLKFENSFTSPIEALDFMNKVNVDLVFLDVHMEPFSGLDFIEVNQSRAGIIMITAYDDYAMKGYENDVIDYLLKPVSLSRFMKAAQKALNIITSKMIEQKSFANVENHIFVKTEQKGKFIKINYKDIEYIEGLKNYVSIYHQNIRTIALLNIRDLETRLADAGFIRVHKSYIVSIDKVNYIDGNQLKLINNDKYIPVGESYRVNLFEKLQLGLLGKKK</sequence>
<dbReference type="Gene3D" id="2.40.50.1020">
    <property type="entry name" value="LytTr DNA-binding domain"/>
    <property type="match status" value="1"/>
</dbReference>
<dbReference type="InterPro" id="IPR001789">
    <property type="entry name" value="Sig_transdc_resp-reg_receiver"/>
</dbReference>
<dbReference type="PROSITE" id="PS50110">
    <property type="entry name" value="RESPONSE_REGULATORY"/>
    <property type="match status" value="1"/>
</dbReference>
<dbReference type="Pfam" id="PF00072">
    <property type="entry name" value="Response_reg"/>
    <property type="match status" value="1"/>
</dbReference>
<protein>
    <recommendedName>
        <fullName evidence="6">LytTR family two component transcriptional regulator</fullName>
    </recommendedName>
</protein>
<accession>A0A0D0GQ16</accession>
<dbReference type="EMBL" id="JXRA01000017">
    <property type="protein sequence ID" value="KIO78260.1"/>
    <property type="molecule type" value="Genomic_DNA"/>
</dbReference>
<dbReference type="InterPro" id="IPR011006">
    <property type="entry name" value="CheY-like_superfamily"/>
</dbReference>
<keyword evidence="1" id="KW-0597">Phosphoprotein</keyword>
<evidence type="ECO:0000259" key="3">
    <source>
        <dbReference type="PROSITE" id="PS50930"/>
    </source>
</evidence>
<name>A0A0D0GQ16_9SPHI</name>